<comment type="caution">
    <text evidence="3">The sequence shown here is derived from an EMBL/GenBank/DDBJ whole genome shotgun (WGS) entry which is preliminary data.</text>
</comment>
<evidence type="ECO:0000256" key="1">
    <source>
        <dbReference type="SAM" id="MobiDB-lite"/>
    </source>
</evidence>
<protein>
    <recommendedName>
        <fullName evidence="5">PH domain-containing protein</fullName>
    </recommendedName>
</protein>
<sequence>MPRTTSGTRVFAQPPYVRVANVLATGAAAFFILGPVLDRPSPGPIPVALAGIAAAAFMLIGLRAMLAQVAVTTTSLHYRGILRSHTVPLSRITGFTSDPSGFAVMTGEVPSVLYERDDGTIARITFWNMPVSWRARFGNGATATFTKRCSRHWSPAFPARGARHQTAPPVKGAAARTRSPGRRSWPPAWSPCG</sequence>
<feature type="transmembrane region" description="Helical" evidence="2">
    <location>
        <begin position="16"/>
        <end position="37"/>
    </location>
</feature>
<reference evidence="3 4" key="1">
    <citation type="submission" date="2021-07" db="EMBL/GenBank/DDBJ databases">
        <title>Actinomadura sp. PM05-2 isolated from lichen.</title>
        <authorList>
            <person name="Somphong A."/>
            <person name="Phongsopitanun W."/>
            <person name="Tanasupawat S."/>
            <person name="Peongsungnone V."/>
        </authorList>
    </citation>
    <scope>NUCLEOTIDE SEQUENCE [LARGE SCALE GENOMIC DNA]</scope>
    <source>
        <strain evidence="3 4">PM05-2</strain>
    </source>
</reference>
<keyword evidence="2" id="KW-1133">Transmembrane helix</keyword>
<name>A0ABS7G4S2_9ACTN</name>
<dbReference type="RefSeq" id="WP_220170960.1">
    <property type="nucleotide sequence ID" value="NZ_JAIBOA010000042.1"/>
</dbReference>
<feature type="region of interest" description="Disordered" evidence="1">
    <location>
        <begin position="159"/>
        <end position="193"/>
    </location>
</feature>
<accession>A0ABS7G4S2</accession>
<evidence type="ECO:0008006" key="5">
    <source>
        <dbReference type="Google" id="ProtNLM"/>
    </source>
</evidence>
<keyword evidence="2" id="KW-0472">Membrane</keyword>
<organism evidence="3 4">
    <name type="scientific">Actinomadura parmotrematis</name>
    <dbReference type="NCBI Taxonomy" id="2864039"/>
    <lineage>
        <taxon>Bacteria</taxon>
        <taxon>Bacillati</taxon>
        <taxon>Actinomycetota</taxon>
        <taxon>Actinomycetes</taxon>
        <taxon>Streptosporangiales</taxon>
        <taxon>Thermomonosporaceae</taxon>
        <taxon>Actinomadura</taxon>
    </lineage>
</organism>
<feature type="transmembrane region" description="Helical" evidence="2">
    <location>
        <begin position="43"/>
        <end position="62"/>
    </location>
</feature>
<evidence type="ECO:0000313" key="3">
    <source>
        <dbReference type="EMBL" id="MBW8487724.1"/>
    </source>
</evidence>
<evidence type="ECO:0000313" key="4">
    <source>
        <dbReference type="Proteomes" id="UP000774570"/>
    </source>
</evidence>
<keyword evidence="2" id="KW-0812">Transmembrane</keyword>
<proteinExistence type="predicted"/>
<gene>
    <name evidence="3" type="ORF">K1Y72_35610</name>
</gene>
<evidence type="ECO:0000256" key="2">
    <source>
        <dbReference type="SAM" id="Phobius"/>
    </source>
</evidence>
<dbReference type="Proteomes" id="UP000774570">
    <property type="component" value="Unassembled WGS sequence"/>
</dbReference>
<dbReference type="EMBL" id="JAIBOA010000042">
    <property type="protein sequence ID" value="MBW8487724.1"/>
    <property type="molecule type" value="Genomic_DNA"/>
</dbReference>
<keyword evidence="4" id="KW-1185">Reference proteome</keyword>